<comment type="caution">
    <text evidence="1">The sequence shown here is derived from an EMBL/GenBank/DDBJ whole genome shotgun (WGS) entry which is preliminary data.</text>
</comment>
<evidence type="ECO:0000313" key="1">
    <source>
        <dbReference type="EMBL" id="KYD18553.1"/>
    </source>
</evidence>
<organism evidence="1 2">
    <name type="scientific">Caldibacillus debilis</name>
    <dbReference type="NCBI Taxonomy" id="301148"/>
    <lineage>
        <taxon>Bacteria</taxon>
        <taxon>Bacillati</taxon>
        <taxon>Bacillota</taxon>
        <taxon>Bacilli</taxon>
        <taxon>Bacillales</taxon>
        <taxon>Bacillaceae</taxon>
        <taxon>Caldibacillus</taxon>
    </lineage>
</organism>
<sequence length="77" mass="8364">MHGFLRLEIVEIKSLSATVRAIAKKSPEARPEEAFLCSPASHTGVRLSPWSAPSQFFYSKSAKSSMSKKSPGNKPGE</sequence>
<proteinExistence type="predicted"/>
<name>A0A150M221_9BACI</name>
<protein>
    <submittedName>
        <fullName evidence="1">Uncharacterized protein</fullName>
    </submittedName>
</protein>
<dbReference type="AlphaFoldDB" id="A0A150M221"/>
<dbReference type="Proteomes" id="UP000075683">
    <property type="component" value="Unassembled WGS sequence"/>
</dbReference>
<gene>
    <name evidence="1" type="ORF">B4135_2322</name>
</gene>
<evidence type="ECO:0000313" key="2">
    <source>
        <dbReference type="Proteomes" id="UP000075683"/>
    </source>
</evidence>
<reference evidence="1 2" key="1">
    <citation type="submission" date="2016-01" db="EMBL/GenBank/DDBJ databases">
        <title>Draft Genome Sequences of Seven Thermophilic Sporeformers Isolated from Foods.</title>
        <authorList>
            <person name="Berendsen E.M."/>
            <person name="Wells-Bennik M.H."/>
            <person name="Krawcyk A.O."/>
            <person name="De Jong A."/>
            <person name="Holsappel S."/>
            <person name="Eijlander R.T."/>
            <person name="Kuipers O.P."/>
        </authorList>
    </citation>
    <scope>NUCLEOTIDE SEQUENCE [LARGE SCALE GENOMIC DNA]</scope>
    <source>
        <strain evidence="1 2">B4135</strain>
    </source>
</reference>
<accession>A0A150M221</accession>
<dbReference type="EMBL" id="LQYT01000050">
    <property type="protein sequence ID" value="KYD18553.1"/>
    <property type="molecule type" value="Genomic_DNA"/>
</dbReference>